<reference evidence="1" key="3">
    <citation type="submission" date="2020-11" db="EMBL/GenBank/DDBJ databases">
        <authorList>
            <person name="Lee S.D."/>
        </authorList>
    </citation>
    <scope>NUCLEOTIDE SEQUENCE</scope>
    <source>
        <strain evidence="1">SAP-2</strain>
    </source>
</reference>
<dbReference type="GO" id="GO:0016740">
    <property type="term" value="F:transferase activity"/>
    <property type="evidence" value="ECO:0007669"/>
    <property type="project" value="UniProtKB-KW"/>
</dbReference>
<name>A0AA40X3I6_9GAMM</name>
<reference evidence="2 3" key="2">
    <citation type="journal article" date="2017" name="Int. J. Syst. Evol. Microbiol.">
        <title>Rouxiella badensis sp. nov. and Rouxiella silvae sp. nov. isolated from peat bog soil in Germany and emendation of the genus description.</title>
        <authorList>
            <person name="Le Fleche-Mateos A."/>
            <person name="Kugler J.H."/>
            <person name="Hansen S.H."/>
            <person name="Syldatk C."/>
            <person name="Hausmann R."/>
            <person name="Lomprez F."/>
            <person name="Vandenbogaert M."/>
            <person name="Manuguerra J.C."/>
            <person name="Grimont P.A."/>
        </authorList>
    </citation>
    <scope>NUCLEOTIDE SEQUENCE [LARGE SCALE GENOMIC DNA]</scope>
    <source>
        <strain evidence="2 3">213</strain>
    </source>
</reference>
<evidence type="ECO:0000313" key="1">
    <source>
        <dbReference type="EMBL" id="MBF6638032.1"/>
    </source>
</evidence>
<keyword evidence="1" id="KW-0808">Transferase</keyword>
<protein>
    <submittedName>
        <fullName evidence="1">Group 1 glycosyl transferase</fullName>
    </submittedName>
</protein>
<dbReference type="Proteomes" id="UP000705283">
    <property type="component" value="Unassembled WGS sequence"/>
</dbReference>
<evidence type="ECO:0000313" key="4">
    <source>
        <dbReference type="Proteomes" id="UP000705283"/>
    </source>
</evidence>
<dbReference type="EMBL" id="JADMKS010000006">
    <property type="protein sequence ID" value="MBF6638032.1"/>
    <property type="molecule type" value="Genomic_DNA"/>
</dbReference>
<dbReference type="AlphaFoldDB" id="A0AA40X3I6"/>
<dbReference type="Proteomes" id="UP000192722">
    <property type="component" value="Unassembled WGS sequence"/>
</dbReference>
<evidence type="ECO:0000313" key="2">
    <source>
        <dbReference type="EMBL" id="ORJ20122.1"/>
    </source>
</evidence>
<proteinExistence type="predicted"/>
<organism evidence="1 4">
    <name type="scientific">Rouxiella silvae</name>
    <dbReference type="NCBI Taxonomy" id="1646373"/>
    <lineage>
        <taxon>Bacteria</taxon>
        <taxon>Pseudomonadati</taxon>
        <taxon>Pseudomonadota</taxon>
        <taxon>Gammaproteobacteria</taxon>
        <taxon>Enterobacterales</taxon>
        <taxon>Yersiniaceae</taxon>
        <taxon>Rouxiella</taxon>
    </lineage>
</organism>
<reference evidence="2" key="1">
    <citation type="submission" date="2016-12" db="EMBL/GenBank/DDBJ databases">
        <authorList>
            <person name="Le Fleche-Mateos A."/>
        </authorList>
    </citation>
    <scope>NUCLEOTIDE SEQUENCE</scope>
    <source>
        <strain evidence="2">213</strain>
    </source>
</reference>
<accession>A0AA40X3I6</accession>
<dbReference type="EMBL" id="MRWD01000042">
    <property type="protein sequence ID" value="ORJ20122.1"/>
    <property type="molecule type" value="Genomic_DNA"/>
</dbReference>
<reference evidence="1" key="4">
    <citation type="submission" date="2022-09" db="EMBL/GenBank/DDBJ databases">
        <title>Rouxiella aceris sp. nov., isolated from tree sap and emended description of the genus Rhouxiella.</title>
        <authorList>
            <person name="Kim I.S."/>
        </authorList>
    </citation>
    <scope>NUCLEOTIDE SEQUENCE</scope>
    <source>
        <strain evidence="1">SAP-2</strain>
    </source>
</reference>
<keyword evidence="3" id="KW-1185">Reference proteome</keyword>
<evidence type="ECO:0000313" key="3">
    <source>
        <dbReference type="Proteomes" id="UP000192722"/>
    </source>
</evidence>
<comment type="caution">
    <text evidence="1">The sequence shown here is derived from an EMBL/GenBank/DDBJ whole genome shotgun (WGS) entry which is preliminary data.</text>
</comment>
<sequence length="472" mass="52755">MKTLIQPLRSRAFKTQNLNESLQAAEMYGSLLHTVDIGQYDDPALEQALIDAAEAALPSLAPVADKRDCLHIISEAYIIGGHTRLMEKLAGMHTEKPDLLITRSADEKALARCNSVFSTVYEIKSVELLEKIAEIRAHCALYKRVVLHIHSNDITTVVACGLVKKIQPLRVYFVNHADHAFTFGSAIADYYFQLSSYGARLDSLKTLAGETSFLGIPVTDVRPATSASVDLSSPELLVDSKLNFFSSGSAIKFKPFQGADIRPLVRRILDTWPKATFTLVGITPLTNFWWWPLKIRYGSRLKILRFLPYDKFIGLSREADFYVDSYPFPGGTAFAEQILGGKRGIGLVSKVQGYSPADKLKTDSVDQVIDKIKNYSDEGVVEEIISVNGYEAVKARYLACLYEDTASTFNMESLVPWSGDSQSLRVRKQIFVPVSPAVMKYLFKTDKQLFINLFLRMSLFNKAYISWNAIKG</sequence>
<gene>
    <name evidence="2" type="ORF">BS639_16720</name>
    <name evidence="1" type="ORF">ITX54_15315</name>
</gene>
<dbReference type="RefSeq" id="WP_084983677.1">
    <property type="nucleotide sequence ID" value="NZ_CBCSCF010000001.1"/>
</dbReference>